<protein>
    <submittedName>
        <fullName evidence="5">NAD-P-binding protein</fullName>
    </submittedName>
</protein>
<feature type="compositionally biased region" description="Polar residues" evidence="3">
    <location>
        <begin position="318"/>
        <end position="330"/>
    </location>
</feature>
<evidence type="ECO:0000259" key="4">
    <source>
        <dbReference type="Pfam" id="PF01370"/>
    </source>
</evidence>
<sequence>MSRRGWPDQSQQYLIRSGRLPMPFIQSPAKVLLTGANGYFAVHAIKDLLDRGYTVVGTVRSDSKGEELIKLFPLHADKLTYAVVPDILKRGAFDQVIREGNYDAIAHAASPVVLPSGTIEDFVRPAVDGTVGILESVKSYGQTVKRVLIVSSTVTVDTFQKGVKHNETHWNEFVTKLVEQQGNNAPFLVLYSYSKILAEKAVWKWWSENEKHVDWDLVTINPCFLLGEPIHAVTSRDQLSSTNAVLSAITTSQEDPTQKPWPIVHVRDVAAIHSAILERKEHLGKRRVITVGSEPSWQDMLDDTLADFSGVPKGNPGVGTTSDTGSPSWDTSFARELLGRDFIGTKESLVETEAYYRKKGWSFFV</sequence>
<comment type="similarity">
    <text evidence="2">Belongs to the NAD(P)-dependent epimerase/dehydratase family. Dihydroflavonol-4-reductase subfamily.</text>
</comment>
<dbReference type="PANTHER" id="PTHR10366:SF564">
    <property type="entry name" value="STEROL-4-ALPHA-CARBOXYLATE 3-DEHYDROGENASE, DECARBOXYLATING"/>
    <property type="match status" value="1"/>
</dbReference>
<feature type="domain" description="NAD-dependent epimerase/dehydratase" evidence="4">
    <location>
        <begin position="31"/>
        <end position="292"/>
    </location>
</feature>
<dbReference type="Proteomes" id="UP000650582">
    <property type="component" value="Unassembled WGS sequence"/>
</dbReference>
<comment type="caution">
    <text evidence="5">The sequence shown here is derived from an EMBL/GenBank/DDBJ whole genome shotgun (WGS) entry which is preliminary data.</text>
</comment>
<dbReference type="SUPFAM" id="SSF51735">
    <property type="entry name" value="NAD(P)-binding Rossmann-fold domains"/>
    <property type="match status" value="1"/>
</dbReference>
<evidence type="ECO:0000256" key="3">
    <source>
        <dbReference type="SAM" id="MobiDB-lite"/>
    </source>
</evidence>
<feature type="region of interest" description="Disordered" evidence="3">
    <location>
        <begin position="311"/>
        <end position="330"/>
    </location>
</feature>
<evidence type="ECO:0000313" key="6">
    <source>
        <dbReference type="Proteomes" id="UP000650582"/>
    </source>
</evidence>
<dbReference type="Gene3D" id="3.40.50.720">
    <property type="entry name" value="NAD(P)-binding Rossmann-like Domain"/>
    <property type="match status" value="1"/>
</dbReference>
<accession>A0A8H7HGJ9</accession>
<dbReference type="Pfam" id="PF01370">
    <property type="entry name" value="Epimerase"/>
    <property type="match status" value="1"/>
</dbReference>
<dbReference type="InterPro" id="IPR050425">
    <property type="entry name" value="NAD(P)_dehydrat-like"/>
</dbReference>
<dbReference type="EMBL" id="JACYCC010000015">
    <property type="protein sequence ID" value="KAF8686094.1"/>
    <property type="molecule type" value="Genomic_DNA"/>
</dbReference>
<dbReference type="InterPro" id="IPR036291">
    <property type="entry name" value="NAD(P)-bd_dom_sf"/>
</dbReference>
<organism evidence="5 6">
    <name type="scientific">Rhizoctonia solani</name>
    <dbReference type="NCBI Taxonomy" id="456999"/>
    <lineage>
        <taxon>Eukaryota</taxon>
        <taxon>Fungi</taxon>
        <taxon>Dikarya</taxon>
        <taxon>Basidiomycota</taxon>
        <taxon>Agaricomycotina</taxon>
        <taxon>Agaricomycetes</taxon>
        <taxon>Cantharellales</taxon>
        <taxon>Ceratobasidiaceae</taxon>
        <taxon>Rhizoctonia</taxon>
    </lineage>
</organism>
<dbReference type="InterPro" id="IPR001509">
    <property type="entry name" value="Epimerase_deHydtase"/>
</dbReference>
<evidence type="ECO:0000256" key="1">
    <source>
        <dbReference type="ARBA" id="ARBA00023002"/>
    </source>
</evidence>
<reference evidence="5" key="1">
    <citation type="submission" date="2020-09" db="EMBL/GenBank/DDBJ databases">
        <title>Comparative genome analyses of four rice-infecting Rhizoctonia solani isolates reveal extensive enrichment of homogalacturonan modification genes.</title>
        <authorList>
            <person name="Lee D.-Y."/>
            <person name="Jeon J."/>
            <person name="Kim K.-T."/>
            <person name="Cheong K."/>
            <person name="Song H."/>
            <person name="Choi G."/>
            <person name="Ko J."/>
            <person name="Opiyo S.O."/>
            <person name="Zuo S."/>
            <person name="Madhav S."/>
            <person name="Lee Y.-H."/>
            <person name="Wang G.-L."/>
        </authorList>
    </citation>
    <scope>NUCLEOTIDE SEQUENCE</scope>
    <source>
        <strain evidence="5">AG1-IA YN-7</strain>
    </source>
</reference>
<evidence type="ECO:0000313" key="5">
    <source>
        <dbReference type="EMBL" id="KAF8686094.1"/>
    </source>
</evidence>
<keyword evidence="1" id="KW-0560">Oxidoreductase</keyword>
<name>A0A8H7HGJ9_9AGAM</name>
<proteinExistence type="inferred from homology"/>
<dbReference type="GO" id="GO:0016616">
    <property type="term" value="F:oxidoreductase activity, acting on the CH-OH group of donors, NAD or NADP as acceptor"/>
    <property type="evidence" value="ECO:0007669"/>
    <property type="project" value="TreeGrafter"/>
</dbReference>
<dbReference type="PANTHER" id="PTHR10366">
    <property type="entry name" value="NAD DEPENDENT EPIMERASE/DEHYDRATASE"/>
    <property type="match status" value="1"/>
</dbReference>
<gene>
    <name evidence="5" type="ORF">RHS04_00382</name>
</gene>
<evidence type="ECO:0000256" key="2">
    <source>
        <dbReference type="ARBA" id="ARBA00023445"/>
    </source>
</evidence>
<dbReference type="AlphaFoldDB" id="A0A8H7HGJ9"/>